<evidence type="ECO:0000313" key="2">
    <source>
        <dbReference type="Proteomes" id="UP000287533"/>
    </source>
</evidence>
<keyword evidence="2" id="KW-1185">Reference proteome</keyword>
<protein>
    <submittedName>
        <fullName evidence="1">Uncharacterized protein</fullName>
    </submittedName>
</protein>
<name>A0A430FJE1_9BIFI</name>
<reference evidence="1 2" key="1">
    <citation type="submission" date="2018-09" db="EMBL/GenBank/DDBJ databases">
        <title>Characterization of the phylogenetic diversity of five novel species belonging to the genus Bifidobacterium.</title>
        <authorList>
            <person name="Lugli G.A."/>
            <person name="Duranti S."/>
            <person name="Milani C."/>
        </authorList>
    </citation>
    <scope>NUCLEOTIDE SEQUENCE [LARGE SCALE GENOMIC DNA]</scope>
    <source>
        <strain evidence="1 2">2034B</strain>
    </source>
</reference>
<evidence type="ECO:0000313" key="1">
    <source>
        <dbReference type="EMBL" id="RSX52937.1"/>
    </source>
</evidence>
<dbReference type="Proteomes" id="UP000287533">
    <property type="component" value="Unassembled WGS sequence"/>
</dbReference>
<dbReference type="AlphaFoldDB" id="A0A430FJE1"/>
<dbReference type="EMBL" id="QXGL01000004">
    <property type="protein sequence ID" value="RSX52937.1"/>
    <property type="molecule type" value="Genomic_DNA"/>
</dbReference>
<organism evidence="1 2">
    <name type="scientific">Bifidobacterium goeldii</name>
    <dbReference type="NCBI Taxonomy" id="2306975"/>
    <lineage>
        <taxon>Bacteria</taxon>
        <taxon>Bacillati</taxon>
        <taxon>Actinomycetota</taxon>
        <taxon>Actinomycetes</taxon>
        <taxon>Bifidobacteriales</taxon>
        <taxon>Bifidobacteriaceae</taxon>
        <taxon>Bifidobacterium</taxon>
    </lineage>
</organism>
<accession>A0A430FJE1</accession>
<gene>
    <name evidence="1" type="ORF">D2E25_1508</name>
</gene>
<comment type="caution">
    <text evidence="1">The sequence shown here is derived from an EMBL/GenBank/DDBJ whole genome shotgun (WGS) entry which is preliminary data.</text>
</comment>
<sequence>MSKTVYRFLLRLTAPEEFVDRANPSTSEHIAE</sequence>
<proteinExistence type="predicted"/>